<dbReference type="AlphaFoldDB" id="A0A5P1FE24"/>
<gene>
    <name evidence="2" type="ORF">A4U43_C03F30180</name>
</gene>
<sequence>MCFTFLHTKSRLLNLGAFMIKIVVGVQKMRNRKDRERGSLKRNRMISARPGPGQSSNFAAAAAALKPANLQVLCAL</sequence>
<keyword evidence="3" id="KW-1185">Reference proteome</keyword>
<organism evidence="2 3">
    <name type="scientific">Asparagus officinalis</name>
    <name type="common">Garden asparagus</name>
    <dbReference type="NCBI Taxonomy" id="4686"/>
    <lineage>
        <taxon>Eukaryota</taxon>
        <taxon>Viridiplantae</taxon>
        <taxon>Streptophyta</taxon>
        <taxon>Embryophyta</taxon>
        <taxon>Tracheophyta</taxon>
        <taxon>Spermatophyta</taxon>
        <taxon>Magnoliopsida</taxon>
        <taxon>Liliopsida</taxon>
        <taxon>Asparagales</taxon>
        <taxon>Asparagaceae</taxon>
        <taxon>Asparagoideae</taxon>
        <taxon>Asparagus</taxon>
    </lineage>
</organism>
<reference evidence="3" key="1">
    <citation type="journal article" date="2017" name="Nat. Commun.">
        <title>The asparagus genome sheds light on the origin and evolution of a young Y chromosome.</title>
        <authorList>
            <person name="Harkess A."/>
            <person name="Zhou J."/>
            <person name="Xu C."/>
            <person name="Bowers J.E."/>
            <person name="Van der Hulst R."/>
            <person name="Ayyampalayam S."/>
            <person name="Mercati F."/>
            <person name="Riccardi P."/>
            <person name="McKain M.R."/>
            <person name="Kakrana A."/>
            <person name="Tang H."/>
            <person name="Ray J."/>
            <person name="Groenendijk J."/>
            <person name="Arikit S."/>
            <person name="Mathioni S.M."/>
            <person name="Nakano M."/>
            <person name="Shan H."/>
            <person name="Telgmann-Rauber A."/>
            <person name="Kanno A."/>
            <person name="Yue Z."/>
            <person name="Chen H."/>
            <person name="Li W."/>
            <person name="Chen Y."/>
            <person name="Xu X."/>
            <person name="Zhang Y."/>
            <person name="Luo S."/>
            <person name="Chen H."/>
            <person name="Gao J."/>
            <person name="Mao Z."/>
            <person name="Pires J.C."/>
            <person name="Luo M."/>
            <person name="Kudrna D."/>
            <person name="Wing R.A."/>
            <person name="Meyers B.C."/>
            <person name="Yi K."/>
            <person name="Kong H."/>
            <person name="Lavrijsen P."/>
            <person name="Sunseri F."/>
            <person name="Falavigna A."/>
            <person name="Ye Y."/>
            <person name="Leebens-Mack J.H."/>
            <person name="Chen G."/>
        </authorList>
    </citation>
    <scope>NUCLEOTIDE SEQUENCE [LARGE SCALE GENOMIC DNA]</scope>
    <source>
        <strain evidence="3">cv. DH0086</strain>
    </source>
</reference>
<accession>A0A5P1FE24</accession>
<dbReference type="Gramene" id="ONK76615">
    <property type="protein sequence ID" value="ONK76615"/>
    <property type="gene ID" value="A4U43_C03F30180"/>
</dbReference>
<name>A0A5P1FE24_ASPOF</name>
<dbReference type="Proteomes" id="UP000243459">
    <property type="component" value="Chromosome 3"/>
</dbReference>
<feature type="region of interest" description="Disordered" evidence="1">
    <location>
        <begin position="32"/>
        <end position="54"/>
    </location>
</feature>
<evidence type="ECO:0000313" key="3">
    <source>
        <dbReference type="Proteomes" id="UP000243459"/>
    </source>
</evidence>
<dbReference type="EMBL" id="CM007383">
    <property type="protein sequence ID" value="ONK76615.1"/>
    <property type="molecule type" value="Genomic_DNA"/>
</dbReference>
<protein>
    <submittedName>
        <fullName evidence="2">Uncharacterized protein</fullName>
    </submittedName>
</protein>
<proteinExistence type="predicted"/>
<evidence type="ECO:0000256" key="1">
    <source>
        <dbReference type="SAM" id="MobiDB-lite"/>
    </source>
</evidence>
<evidence type="ECO:0000313" key="2">
    <source>
        <dbReference type="EMBL" id="ONK76615.1"/>
    </source>
</evidence>